<dbReference type="InterPro" id="IPR054443">
    <property type="entry name" value="Y3-like_dom"/>
</dbReference>
<dbReference type="AlphaFoldDB" id="A0A1Q3EHP9"/>
<gene>
    <name evidence="2" type="ORF">LENED_008693</name>
</gene>
<reference evidence="2 3" key="1">
    <citation type="submission" date="2016-08" db="EMBL/GenBank/DDBJ databases">
        <authorList>
            <consortium name="Lentinula edodes genome sequencing consortium"/>
            <person name="Sakamoto Y."/>
            <person name="Nakade K."/>
            <person name="Sato S."/>
            <person name="Yoshida Y."/>
            <person name="Miyazaki K."/>
            <person name="Natsume S."/>
            <person name="Konno N."/>
        </authorList>
    </citation>
    <scope>NUCLEOTIDE SEQUENCE [LARGE SCALE GENOMIC DNA]</scope>
    <source>
        <strain evidence="2 3">NBRC 111202</strain>
    </source>
</reference>
<name>A0A1Q3EHP9_LENED</name>
<sequence>MLHQLNYRKQNIVASSLILTAASAVGQNLSFSCFSSGTQGNCGNFVDTFCPSVSTVRPQDSSSHCYNSDGFGFKCDFTAFYAVGSVDSPPDTTNCELVLGSIIKACPAGGQGSVEGGSFVFTVDPNEGSCGSDSSSSCSGD</sequence>
<evidence type="ECO:0000259" key="1">
    <source>
        <dbReference type="Pfam" id="PF22803"/>
    </source>
</evidence>
<keyword evidence="3" id="KW-1185">Reference proteome</keyword>
<protein>
    <submittedName>
        <fullName evidence="2">Y3 protein</fullName>
    </submittedName>
</protein>
<accession>A0A1Q3EHP9</accession>
<dbReference type="SMR" id="A0A1Q3EHP9"/>
<dbReference type="EMBL" id="BDGU01000347">
    <property type="protein sequence ID" value="GAW06747.1"/>
    <property type="molecule type" value="Genomic_DNA"/>
</dbReference>
<evidence type="ECO:0000313" key="2">
    <source>
        <dbReference type="EMBL" id="GAW06747.1"/>
    </source>
</evidence>
<feature type="domain" description="Glycan binding protein Y3-like" evidence="1">
    <location>
        <begin position="41"/>
        <end position="130"/>
    </location>
</feature>
<proteinExistence type="predicted"/>
<dbReference type="Proteomes" id="UP000188533">
    <property type="component" value="Unassembled WGS sequence"/>
</dbReference>
<reference evidence="2 3" key="2">
    <citation type="submission" date="2017-02" db="EMBL/GenBank/DDBJ databases">
        <title>A genome survey and senescence transcriptome analysis in Lentinula edodes.</title>
        <authorList>
            <person name="Sakamoto Y."/>
            <person name="Nakade K."/>
            <person name="Sato S."/>
            <person name="Yoshida Y."/>
            <person name="Miyazaki K."/>
            <person name="Natsume S."/>
            <person name="Konno N."/>
        </authorList>
    </citation>
    <scope>NUCLEOTIDE SEQUENCE [LARGE SCALE GENOMIC DNA]</scope>
    <source>
        <strain evidence="2 3">NBRC 111202</strain>
    </source>
</reference>
<evidence type="ECO:0000313" key="3">
    <source>
        <dbReference type="Proteomes" id="UP000188533"/>
    </source>
</evidence>
<dbReference type="Pfam" id="PF22803">
    <property type="entry name" value="GBD_Y3"/>
    <property type="match status" value="1"/>
</dbReference>
<organism evidence="2 3">
    <name type="scientific">Lentinula edodes</name>
    <name type="common">Shiitake mushroom</name>
    <name type="synonym">Lentinus edodes</name>
    <dbReference type="NCBI Taxonomy" id="5353"/>
    <lineage>
        <taxon>Eukaryota</taxon>
        <taxon>Fungi</taxon>
        <taxon>Dikarya</taxon>
        <taxon>Basidiomycota</taxon>
        <taxon>Agaricomycotina</taxon>
        <taxon>Agaricomycetes</taxon>
        <taxon>Agaricomycetidae</taxon>
        <taxon>Agaricales</taxon>
        <taxon>Marasmiineae</taxon>
        <taxon>Omphalotaceae</taxon>
        <taxon>Lentinula</taxon>
    </lineage>
</organism>
<comment type="caution">
    <text evidence="2">The sequence shown here is derived from an EMBL/GenBank/DDBJ whole genome shotgun (WGS) entry which is preliminary data.</text>
</comment>